<dbReference type="Proteomes" id="UP001152562">
    <property type="component" value="Unassembled WGS sequence"/>
</dbReference>
<sequence length="736" mass="85576">MESETIEMVVEHPYPVLYVPKWCVTFEHDFGPNKNLFLDVDILSNNTDQQRTTVYKGYIALKVIDTKAPANPIILQNDAFLEADLSFNINDDRTWLNLSPYEYQSEGVECGEGCSLYQEPQFSYITAEHLQLPPTTYQEEENEISEVAEPVFLHKKFRKSTSRERDDSQQNDNFNSQSSEQIFNENSAENQNTYYTSGELNYENEINENNSGLDKCRDLENACSLTESIAIVENCALKQLMSDFASPKQNKVIVFAGDNSQNGQTIYQIKDSSLQCGGKKIIEDSVKFTNVGKKKIYQCQNCKQTFDKLKAFRQHANIHKKRSRVNLKHCNTCKRTFKSLEKFKEHVLGHNDPDLECPKCYKVLRTKYTLRVHMSIHNRQLPCPKCTLTYNDQPSLDRHISRIHSPKFSCSHCGQGFKSLDALEKHKVKTHSVVFCNICNAEFNTEKEYLKHLDEHIIDNLNSDDDLSIKSVDNILNDVNLDLFEDSTVRGSDPIIQKIADDRFFSMNPQLSHKKRMSRICIVCKKKFDRISDMKRHLIEHVIKRSLAKNPINDDGTLSIVCDICRVATFSRVDTYKAHLREHAKLTIYKCLLCDKSFSDSSNFSKHKKLHGQSRYECDLCKRKFNSKKTISIHMELHFKTPPLSCSRCNKKFHFPSTLNKHLKNQHKRNYHVNCRFCATTFKSWKDKWDHEWHAHNARNTILDCLVCDKKFRKYTELKRHCSESHHVMIPLAKNL</sequence>
<reference evidence="8" key="1">
    <citation type="submission" date="2022-05" db="EMBL/GenBank/DDBJ databases">
        <authorList>
            <person name="Okamura Y."/>
        </authorList>
    </citation>
    <scope>NUCLEOTIDE SEQUENCE</scope>
</reference>
<feature type="domain" description="C2H2-type" evidence="7">
    <location>
        <begin position="616"/>
        <end position="643"/>
    </location>
</feature>
<dbReference type="SMART" id="SM00355">
    <property type="entry name" value="ZnF_C2H2"/>
    <property type="match status" value="13"/>
</dbReference>
<dbReference type="PANTHER" id="PTHR24379">
    <property type="entry name" value="KRAB AND ZINC FINGER DOMAIN-CONTAINING"/>
    <property type="match status" value="1"/>
</dbReference>
<evidence type="ECO:0000256" key="4">
    <source>
        <dbReference type="ARBA" id="ARBA00022833"/>
    </source>
</evidence>
<dbReference type="PROSITE" id="PS00028">
    <property type="entry name" value="ZINC_FINGER_C2H2_1"/>
    <property type="match status" value="9"/>
</dbReference>
<feature type="compositionally biased region" description="Low complexity" evidence="6">
    <location>
        <begin position="170"/>
        <end position="179"/>
    </location>
</feature>
<accession>A0A9P0XEC4</accession>
<dbReference type="PROSITE" id="PS50157">
    <property type="entry name" value="ZINC_FINGER_C2H2_2"/>
    <property type="match status" value="8"/>
</dbReference>
<evidence type="ECO:0000259" key="7">
    <source>
        <dbReference type="PROSITE" id="PS50157"/>
    </source>
</evidence>
<evidence type="ECO:0000256" key="5">
    <source>
        <dbReference type="PROSITE-ProRule" id="PRU00042"/>
    </source>
</evidence>
<dbReference type="Pfam" id="PF00096">
    <property type="entry name" value="zf-C2H2"/>
    <property type="match status" value="2"/>
</dbReference>
<dbReference type="PANTHER" id="PTHR24379:SF121">
    <property type="entry name" value="C2H2-TYPE DOMAIN-CONTAINING PROTEIN"/>
    <property type="match status" value="1"/>
</dbReference>
<evidence type="ECO:0000256" key="2">
    <source>
        <dbReference type="ARBA" id="ARBA00022737"/>
    </source>
</evidence>
<keyword evidence="2" id="KW-0677">Repeat</keyword>
<evidence type="ECO:0000256" key="3">
    <source>
        <dbReference type="ARBA" id="ARBA00022771"/>
    </source>
</evidence>
<feature type="domain" description="C2H2-type" evidence="7">
    <location>
        <begin position="644"/>
        <end position="672"/>
    </location>
</feature>
<dbReference type="InterPro" id="IPR036236">
    <property type="entry name" value="Znf_C2H2_sf"/>
</dbReference>
<organism evidence="8 9">
    <name type="scientific">Pieris brassicae</name>
    <name type="common">White butterfly</name>
    <name type="synonym">Large white butterfly</name>
    <dbReference type="NCBI Taxonomy" id="7116"/>
    <lineage>
        <taxon>Eukaryota</taxon>
        <taxon>Metazoa</taxon>
        <taxon>Ecdysozoa</taxon>
        <taxon>Arthropoda</taxon>
        <taxon>Hexapoda</taxon>
        <taxon>Insecta</taxon>
        <taxon>Pterygota</taxon>
        <taxon>Neoptera</taxon>
        <taxon>Endopterygota</taxon>
        <taxon>Lepidoptera</taxon>
        <taxon>Glossata</taxon>
        <taxon>Ditrysia</taxon>
        <taxon>Papilionoidea</taxon>
        <taxon>Pieridae</taxon>
        <taxon>Pierinae</taxon>
        <taxon>Pieris</taxon>
    </lineage>
</organism>
<dbReference type="InterPro" id="IPR013087">
    <property type="entry name" value="Znf_C2H2_type"/>
</dbReference>
<keyword evidence="1" id="KW-0479">Metal-binding</keyword>
<feature type="domain" description="C2H2-type" evidence="7">
    <location>
        <begin position="703"/>
        <end position="731"/>
    </location>
</feature>
<keyword evidence="9" id="KW-1185">Reference proteome</keyword>
<feature type="domain" description="C2H2-type" evidence="7">
    <location>
        <begin position="519"/>
        <end position="546"/>
    </location>
</feature>
<evidence type="ECO:0000256" key="1">
    <source>
        <dbReference type="ARBA" id="ARBA00022723"/>
    </source>
</evidence>
<feature type="domain" description="C2H2-type" evidence="7">
    <location>
        <begin position="589"/>
        <end position="616"/>
    </location>
</feature>
<evidence type="ECO:0000313" key="9">
    <source>
        <dbReference type="Proteomes" id="UP001152562"/>
    </source>
</evidence>
<dbReference type="GO" id="GO:0008270">
    <property type="term" value="F:zinc ion binding"/>
    <property type="evidence" value="ECO:0007669"/>
    <property type="project" value="UniProtKB-KW"/>
</dbReference>
<name>A0A9P0XEC4_PIEBR</name>
<dbReference type="Pfam" id="PF12874">
    <property type="entry name" value="zf-met"/>
    <property type="match status" value="2"/>
</dbReference>
<protein>
    <recommendedName>
        <fullName evidence="7">C2H2-type domain-containing protein</fullName>
    </recommendedName>
</protein>
<dbReference type="Pfam" id="PF13912">
    <property type="entry name" value="zf-C2H2_6"/>
    <property type="match status" value="1"/>
</dbReference>
<dbReference type="EMBL" id="CALOZG010000018">
    <property type="protein sequence ID" value="CAH4031647.1"/>
    <property type="molecule type" value="Genomic_DNA"/>
</dbReference>
<dbReference type="SUPFAM" id="SSF57667">
    <property type="entry name" value="beta-beta-alpha zinc fingers"/>
    <property type="match status" value="2"/>
</dbReference>
<proteinExistence type="predicted"/>
<feature type="domain" description="C2H2-type" evidence="7">
    <location>
        <begin position="355"/>
        <end position="382"/>
    </location>
</feature>
<feature type="domain" description="C2H2-type" evidence="7">
    <location>
        <begin position="297"/>
        <end position="324"/>
    </location>
</feature>
<dbReference type="Gene3D" id="3.30.160.60">
    <property type="entry name" value="Classic Zinc Finger"/>
    <property type="match status" value="6"/>
</dbReference>
<feature type="domain" description="C2H2-type" evidence="7">
    <location>
        <begin position="408"/>
        <end position="432"/>
    </location>
</feature>
<keyword evidence="3 5" id="KW-0863">Zinc-finger</keyword>
<evidence type="ECO:0000256" key="6">
    <source>
        <dbReference type="SAM" id="MobiDB-lite"/>
    </source>
</evidence>
<evidence type="ECO:0000313" key="8">
    <source>
        <dbReference type="EMBL" id="CAH4031647.1"/>
    </source>
</evidence>
<feature type="region of interest" description="Disordered" evidence="6">
    <location>
        <begin position="158"/>
        <end position="190"/>
    </location>
</feature>
<keyword evidence="4" id="KW-0862">Zinc</keyword>
<dbReference type="AlphaFoldDB" id="A0A9P0XEC4"/>
<gene>
    <name evidence="8" type="ORF">PIBRA_LOCUS8128</name>
</gene>
<feature type="compositionally biased region" description="Polar residues" evidence="6">
    <location>
        <begin position="180"/>
        <end position="190"/>
    </location>
</feature>
<comment type="caution">
    <text evidence="8">The sequence shown here is derived from an EMBL/GenBank/DDBJ whole genome shotgun (WGS) entry which is preliminary data.</text>
</comment>